<organism evidence="2 3">
    <name type="scientific">Francisella hispaniensis</name>
    <dbReference type="NCBI Taxonomy" id="622488"/>
    <lineage>
        <taxon>Bacteria</taxon>
        <taxon>Pseudomonadati</taxon>
        <taxon>Pseudomonadota</taxon>
        <taxon>Gammaproteobacteria</taxon>
        <taxon>Thiotrichales</taxon>
        <taxon>Francisellaceae</taxon>
        <taxon>Francisella</taxon>
    </lineage>
</organism>
<accession>F4BFX5</accession>
<evidence type="ECO:0000313" key="2">
    <source>
        <dbReference type="EMBL" id="AEE26369.1"/>
    </source>
</evidence>
<dbReference type="RefSeq" id="WP_014548365.1">
    <property type="nucleotide sequence ID" value="NC_017449.1"/>
</dbReference>
<sequence length="90" mass="10295">MSNPCHKKHLGKLNRVAGQVEAIKRMIDDQRYCVDIITQIKAARSALKSIELAILETHMQSCLEKSCQSDSKELLEQKIAEIIKLLKKYQ</sequence>
<dbReference type="PANTHER" id="PTHR33677">
    <property type="entry name" value="TRANSCRIPTIONAL REPRESSOR FRMR-RELATED"/>
    <property type="match status" value="1"/>
</dbReference>
<dbReference type="Pfam" id="PF02583">
    <property type="entry name" value="Trns_repr_metal"/>
    <property type="match status" value="1"/>
</dbReference>
<dbReference type="InterPro" id="IPR003735">
    <property type="entry name" value="Metal_Tscrpt_repr"/>
</dbReference>
<comment type="similarity">
    <text evidence="1">Belongs to the FrmR/RcnR family.</text>
</comment>
<protein>
    <submittedName>
        <fullName evidence="2">Conserved protein</fullName>
    </submittedName>
</protein>
<dbReference type="eggNOG" id="COG1937">
    <property type="taxonomic scope" value="Bacteria"/>
</dbReference>
<dbReference type="AlphaFoldDB" id="F4BFX5"/>
<dbReference type="EMBL" id="CP002558">
    <property type="protein sequence ID" value="AEE26369.1"/>
    <property type="molecule type" value="Genomic_DNA"/>
</dbReference>
<evidence type="ECO:0000313" key="3">
    <source>
        <dbReference type="Proteomes" id="UP000008303"/>
    </source>
</evidence>
<dbReference type="GO" id="GO:0045892">
    <property type="term" value="P:negative regulation of DNA-templated transcription"/>
    <property type="evidence" value="ECO:0007669"/>
    <property type="project" value="UniProtKB-ARBA"/>
</dbReference>
<dbReference type="Gene3D" id="1.20.58.1000">
    <property type="entry name" value="Metal-sensitive repressor, helix protomer"/>
    <property type="match status" value="1"/>
</dbReference>
<dbReference type="Proteomes" id="UP000008303">
    <property type="component" value="Chromosome"/>
</dbReference>
<dbReference type="PATRIC" id="fig|676032.3.peg.1074"/>
<evidence type="ECO:0000256" key="1">
    <source>
        <dbReference type="ARBA" id="ARBA00005260"/>
    </source>
</evidence>
<proteinExistence type="inferred from homology"/>
<dbReference type="HOGENOM" id="CLU_130332_2_3_6"/>
<dbReference type="CDD" id="cd10148">
    <property type="entry name" value="CsoR-like_DUF156"/>
    <property type="match status" value="1"/>
</dbReference>
<dbReference type="KEGG" id="fcn:FN3523_1066"/>
<gene>
    <name evidence="2" type="ordered locus">FN3523_1066</name>
</gene>
<name>F4BFX5_9GAMM</name>
<reference evidence="3" key="1">
    <citation type="journal article" date="2011" name="Appl. Environ. Microbiol.">
        <title>Common ancestry and novel genetic traits of Francisella novicida-like isolates from North America and Australia as revealed by comparative genomic analyses.</title>
        <authorList>
            <person name="Siddaramappa S."/>
            <person name="Challacombe J.F."/>
            <person name="Petersen J.M."/>
            <person name="Pillai S."/>
            <person name="Hogg G."/>
            <person name="Kuske C.R."/>
        </authorList>
    </citation>
    <scope>NUCLEOTIDE SEQUENCE [LARGE SCALE GENOMIC DNA]</scope>
    <source>
        <strain evidence="3">3523</strain>
    </source>
</reference>
<dbReference type="InterPro" id="IPR038390">
    <property type="entry name" value="Metal_Tscrpt_repr_sf"/>
</dbReference>
<dbReference type="GO" id="GO:0003677">
    <property type="term" value="F:DNA binding"/>
    <property type="evidence" value="ECO:0007669"/>
    <property type="project" value="InterPro"/>
</dbReference>
<dbReference type="GO" id="GO:0046872">
    <property type="term" value="F:metal ion binding"/>
    <property type="evidence" value="ECO:0007669"/>
    <property type="project" value="InterPro"/>
</dbReference>